<evidence type="ECO:0000259" key="2">
    <source>
        <dbReference type="PROSITE" id="PS51677"/>
    </source>
</evidence>
<reference evidence="3 4" key="1">
    <citation type="journal article" date="2016" name="Nat. Commun.">
        <title>Thousands of microbial genomes shed light on interconnected biogeochemical processes in an aquifer system.</title>
        <authorList>
            <person name="Anantharaman K."/>
            <person name="Brown C.T."/>
            <person name="Hug L.A."/>
            <person name="Sharon I."/>
            <person name="Castelle C.J."/>
            <person name="Probst A.J."/>
            <person name="Thomas B.C."/>
            <person name="Singh A."/>
            <person name="Wilkins M.J."/>
            <person name="Karaoz U."/>
            <person name="Brodie E.L."/>
            <person name="Williams K.H."/>
            <person name="Hubbard S.S."/>
            <person name="Banfield J.F."/>
        </authorList>
    </citation>
    <scope>NUCLEOTIDE SEQUENCE [LARGE SCALE GENOMIC DNA]</scope>
</reference>
<dbReference type="Pfam" id="PF01522">
    <property type="entry name" value="Polysacc_deac_1"/>
    <property type="match status" value="1"/>
</dbReference>
<dbReference type="SUPFAM" id="SSF88713">
    <property type="entry name" value="Glycoside hydrolase/deacetylase"/>
    <property type="match status" value="1"/>
</dbReference>
<feature type="domain" description="NodB homology" evidence="2">
    <location>
        <begin position="77"/>
        <end position="257"/>
    </location>
</feature>
<dbReference type="PANTHER" id="PTHR10587">
    <property type="entry name" value="GLYCOSYL TRANSFERASE-RELATED"/>
    <property type="match status" value="1"/>
</dbReference>
<evidence type="ECO:0000313" key="4">
    <source>
        <dbReference type="Proteomes" id="UP000177583"/>
    </source>
</evidence>
<dbReference type="PROSITE" id="PS51677">
    <property type="entry name" value="NODB"/>
    <property type="match status" value="1"/>
</dbReference>
<name>A0A1F6H0S5_9PROT</name>
<accession>A0A1F6H0S5</accession>
<dbReference type="EMBL" id="MFNF01000008">
    <property type="protein sequence ID" value="OGH03995.1"/>
    <property type="molecule type" value="Genomic_DNA"/>
</dbReference>
<dbReference type="CDD" id="cd10917">
    <property type="entry name" value="CE4_NodB_like_6s_7s"/>
    <property type="match status" value="1"/>
</dbReference>
<dbReference type="InterPro" id="IPR050248">
    <property type="entry name" value="Polysacc_deacetylase_ArnD"/>
</dbReference>
<dbReference type="Proteomes" id="UP000177583">
    <property type="component" value="Unassembled WGS sequence"/>
</dbReference>
<keyword evidence="1" id="KW-0812">Transmembrane</keyword>
<evidence type="ECO:0000256" key="1">
    <source>
        <dbReference type="SAM" id="Phobius"/>
    </source>
</evidence>
<feature type="transmembrane region" description="Helical" evidence="1">
    <location>
        <begin position="18"/>
        <end position="34"/>
    </location>
</feature>
<dbReference type="PANTHER" id="PTHR10587:SF137">
    <property type="entry name" value="4-DEOXY-4-FORMAMIDO-L-ARABINOSE-PHOSPHOUNDECAPRENOL DEFORMYLASE ARND-RELATED"/>
    <property type="match status" value="1"/>
</dbReference>
<evidence type="ECO:0000313" key="3">
    <source>
        <dbReference type="EMBL" id="OGH03995.1"/>
    </source>
</evidence>
<keyword evidence="1" id="KW-1133">Transmembrane helix</keyword>
<dbReference type="GO" id="GO:0016810">
    <property type="term" value="F:hydrolase activity, acting on carbon-nitrogen (but not peptide) bonds"/>
    <property type="evidence" value="ECO:0007669"/>
    <property type="project" value="InterPro"/>
</dbReference>
<dbReference type="InterPro" id="IPR011330">
    <property type="entry name" value="Glyco_hydro/deAcase_b/a-brl"/>
</dbReference>
<dbReference type="GO" id="GO:0005975">
    <property type="term" value="P:carbohydrate metabolic process"/>
    <property type="evidence" value="ECO:0007669"/>
    <property type="project" value="InterPro"/>
</dbReference>
<dbReference type="InterPro" id="IPR002509">
    <property type="entry name" value="NODB_dom"/>
</dbReference>
<dbReference type="Gene3D" id="3.20.20.370">
    <property type="entry name" value="Glycoside hydrolase/deacetylase"/>
    <property type="match status" value="1"/>
</dbReference>
<comment type="caution">
    <text evidence="3">The sequence shown here is derived from an EMBL/GenBank/DDBJ whole genome shotgun (WGS) entry which is preliminary data.</text>
</comment>
<keyword evidence="1" id="KW-0472">Membrane</keyword>
<gene>
    <name evidence="3" type="ORF">A2557_11260</name>
</gene>
<proteinExistence type="predicted"/>
<protein>
    <recommendedName>
        <fullName evidence="2">NodB homology domain-containing protein</fullName>
    </recommendedName>
</protein>
<dbReference type="AlphaFoldDB" id="A0A1F6H0S5"/>
<sequence length="261" mass="28788">MDQLLSLLGGPVRPFERSWRLALGGLILSLGLWGTGYGPWVAGLVLLVLGLDFVWGVWDPKRGYFVETLNRLEPRGKELYLTFDDGPNGEETTQVLGLLEQYGAKASFFVVGQKVKDQPELVRAMVQGGHEVGNHSWSHSGWINFSNAPGWQREIAPTNQLLESLGVVPRYFRPPVGLTNPHLGAALEATGMTALGWSFRTQDWRETNLEKLVERILARVEPGAVFLLHDGPHPGVAASKVLAVLLPRLLAQGYFLTPLPH</sequence>
<organism evidence="3 4">
    <name type="scientific">Candidatus Lambdaproteobacteria bacterium RIFOXYD2_FULL_56_26</name>
    <dbReference type="NCBI Taxonomy" id="1817773"/>
    <lineage>
        <taxon>Bacteria</taxon>
        <taxon>Pseudomonadati</taxon>
        <taxon>Pseudomonadota</taxon>
        <taxon>Candidatus Lambdaproteobacteria</taxon>
    </lineage>
</organism>